<dbReference type="OrthoDB" id="227596at2"/>
<comment type="catalytic activity">
    <reaction evidence="1">
        <text>ATP + protein L-histidine = ADP + protein N-phospho-L-histidine.</text>
        <dbReference type="EC" id="2.7.13.3"/>
    </reaction>
</comment>
<dbReference type="Proteomes" id="UP000306628">
    <property type="component" value="Unassembled WGS sequence"/>
</dbReference>
<dbReference type="InterPro" id="IPR036890">
    <property type="entry name" value="HATPase_C_sf"/>
</dbReference>
<feature type="transmembrane region" description="Helical" evidence="10">
    <location>
        <begin position="110"/>
        <end position="131"/>
    </location>
</feature>
<evidence type="ECO:0000256" key="10">
    <source>
        <dbReference type="SAM" id="Phobius"/>
    </source>
</evidence>
<keyword evidence="10" id="KW-0472">Membrane</keyword>
<evidence type="ECO:0000256" key="8">
    <source>
        <dbReference type="ARBA" id="ARBA00023012"/>
    </source>
</evidence>
<feature type="domain" description="Signal transduction histidine kinase subgroup 3 dimerisation and phosphoacceptor" evidence="12">
    <location>
        <begin position="219"/>
        <end position="284"/>
    </location>
</feature>
<keyword evidence="5" id="KW-0547">Nucleotide-binding</keyword>
<reference evidence="13 14" key="1">
    <citation type="submission" date="2019-05" db="EMBL/GenBank/DDBJ databases">
        <title>Draft genome sequence of Nonomuraea zeae DSM 100528.</title>
        <authorList>
            <person name="Saricaoglu S."/>
            <person name="Isik K."/>
        </authorList>
    </citation>
    <scope>NUCLEOTIDE SEQUENCE [LARGE SCALE GENOMIC DNA]</scope>
    <source>
        <strain evidence="13 14">DSM 100528</strain>
    </source>
</reference>
<evidence type="ECO:0000259" key="11">
    <source>
        <dbReference type="Pfam" id="PF02518"/>
    </source>
</evidence>
<keyword evidence="10" id="KW-1133">Transmembrane helix</keyword>
<dbReference type="EMBL" id="VCKX01000003">
    <property type="protein sequence ID" value="TMR39401.1"/>
    <property type="molecule type" value="Genomic_DNA"/>
</dbReference>
<proteinExistence type="predicted"/>
<name>A0A5S4H3W3_9ACTN</name>
<dbReference type="EC" id="2.7.13.3" evidence="2"/>
<evidence type="ECO:0000256" key="7">
    <source>
        <dbReference type="ARBA" id="ARBA00022840"/>
    </source>
</evidence>
<evidence type="ECO:0000256" key="1">
    <source>
        <dbReference type="ARBA" id="ARBA00000085"/>
    </source>
</evidence>
<dbReference type="SUPFAM" id="SSF55874">
    <property type="entry name" value="ATPase domain of HSP90 chaperone/DNA topoisomerase II/histidine kinase"/>
    <property type="match status" value="1"/>
</dbReference>
<evidence type="ECO:0000256" key="4">
    <source>
        <dbReference type="ARBA" id="ARBA00022679"/>
    </source>
</evidence>
<dbReference type="Pfam" id="PF02518">
    <property type="entry name" value="HATPase_c"/>
    <property type="match status" value="1"/>
</dbReference>
<keyword evidence="4" id="KW-0808">Transferase</keyword>
<dbReference type="Gene3D" id="3.30.565.10">
    <property type="entry name" value="Histidine kinase-like ATPase, C-terminal domain"/>
    <property type="match status" value="1"/>
</dbReference>
<feature type="region of interest" description="Disordered" evidence="9">
    <location>
        <begin position="1"/>
        <end position="26"/>
    </location>
</feature>
<dbReference type="GO" id="GO:0005524">
    <property type="term" value="F:ATP binding"/>
    <property type="evidence" value="ECO:0007669"/>
    <property type="project" value="UniProtKB-KW"/>
</dbReference>
<dbReference type="AlphaFoldDB" id="A0A5S4H3W3"/>
<accession>A0A5S4H3W3</accession>
<feature type="domain" description="Histidine kinase/HSP90-like ATPase" evidence="11">
    <location>
        <begin position="341"/>
        <end position="430"/>
    </location>
</feature>
<dbReference type="GO" id="GO:0046983">
    <property type="term" value="F:protein dimerization activity"/>
    <property type="evidence" value="ECO:0007669"/>
    <property type="project" value="InterPro"/>
</dbReference>
<feature type="transmembrane region" description="Helical" evidence="10">
    <location>
        <begin position="184"/>
        <end position="204"/>
    </location>
</feature>
<dbReference type="GO" id="GO:0016020">
    <property type="term" value="C:membrane"/>
    <property type="evidence" value="ECO:0007669"/>
    <property type="project" value="InterPro"/>
</dbReference>
<evidence type="ECO:0000313" key="14">
    <source>
        <dbReference type="Proteomes" id="UP000306628"/>
    </source>
</evidence>
<dbReference type="CDD" id="cd16917">
    <property type="entry name" value="HATPase_UhpB-NarQ-NarX-like"/>
    <property type="match status" value="1"/>
</dbReference>
<dbReference type="Gene3D" id="1.20.5.1930">
    <property type="match status" value="1"/>
</dbReference>
<evidence type="ECO:0000256" key="5">
    <source>
        <dbReference type="ARBA" id="ARBA00022741"/>
    </source>
</evidence>
<evidence type="ECO:0000313" key="13">
    <source>
        <dbReference type="EMBL" id="TMR39401.1"/>
    </source>
</evidence>
<keyword evidence="7" id="KW-0067">ATP-binding</keyword>
<evidence type="ECO:0000256" key="2">
    <source>
        <dbReference type="ARBA" id="ARBA00012438"/>
    </source>
</evidence>
<feature type="transmembrane region" description="Helical" evidence="10">
    <location>
        <begin position="83"/>
        <end position="103"/>
    </location>
</feature>
<dbReference type="InterPro" id="IPR050482">
    <property type="entry name" value="Sensor_HK_TwoCompSys"/>
</dbReference>
<keyword evidence="3" id="KW-0597">Phosphoprotein</keyword>
<organism evidence="13 14">
    <name type="scientific">Nonomuraea zeae</name>
    <dbReference type="NCBI Taxonomy" id="1642303"/>
    <lineage>
        <taxon>Bacteria</taxon>
        <taxon>Bacillati</taxon>
        <taxon>Actinomycetota</taxon>
        <taxon>Actinomycetes</taxon>
        <taxon>Streptosporangiales</taxon>
        <taxon>Streptosporangiaceae</taxon>
        <taxon>Nonomuraea</taxon>
    </lineage>
</organism>
<dbReference type="PANTHER" id="PTHR24421:SF10">
    <property type="entry name" value="NITRATE_NITRITE SENSOR PROTEIN NARQ"/>
    <property type="match status" value="1"/>
</dbReference>
<feature type="compositionally biased region" description="Basic residues" evidence="9">
    <location>
        <begin position="1"/>
        <end position="17"/>
    </location>
</feature>
<comment type="caution">
    <text evidence="13">The sequence shown here is derived from an EMBL/GenBank/DDBJ whole genome shotgun (WGS) entry which is preliminary data.</text>
</comment>
<sequence>MPGRRRAPRPRLQGRRRAPGDRAASRGVAHDRTFGRYCGVAGASTLGGVRVLGWRAEVAAEAGLGAGFAAALAFQAYRLAASWGGGFWVFGCAAGAVVCSIALARRLDRLRAVVAGLGVAAVAVVVAWLAGLPGEPSPAMSLGVSVLVGSAVRTLPVRPACAVAAGGLAVAAGGLTAASSPVLAVLSGLCWLAAVAAGLGPRLLSARRRALTDRVRRNERLALARELHDVVAHHVTCVVLQAQAARIQARRHPEQVAGSLAGIEAAGSDALSATRQVVGLLRDAGPVRRPLRGPDAPRAALGAAVPGPALLRELVDRFTGPPVRLRLPDGEPAWPQEVAGTVYRVVQESLTNVSRHAAHARSVTVGVTRDRGTLTVEVVDDAPPAAGRSPGTGGYGLVGMRERVEGLGGSLRTGPRPEGGWSVLATVPLPGGRRW</sequence>
<evidence type="ECO:0000256" key="9">
    <source>
        <dbReference type="SAM" id="MobiDB-lite"/>
    </source>
</evidence>
<evidence type="ECO:0000256" key="6">
    <source>
        <dbReference type="ARBA" id="ARBA00022777"/>
    </source>
</evidence>
<dbReference type="GO" id="GO:0000155">
    <property type="term" value="F:phosphorelay sensor kinase activity"/>
    <property type="evidence" value="ECO:0007669"/>
    <property type="project" value="InterPro"/>
</dbReference>
<evidence type="ECO:0000256" key="3">
    <source>
        <dbReference type="ARBA" id="ARBA00022553"/>
    </source>
</evidence>
<keyword evidence="10" id="KW-0812">Transmembrane</keyword>
<evidence type="ECO:0000259" key="12">
    <source>
        <dbReference type="Pfam" id="PF07730"/>
    </source>
</evidence>
<dbReference type="PANTHER" id="PTHR24421">
    <property type="entry name" value="NITRATE/NITRITE SENSOR PROTEIN NARX-RELATED"/>
    <property type="match status" value="1"/>
</dbReference>
<keyword evidence="8" id="KW-0902">Two-component regulatory system</keyword>
<keyword evidence="14" id="KW-1185">Reference proteome</keyword>
<dbReference type="InterPro" id="IPR011712">
    <property type="entry name" value="Sig_transdc_His_kin_sub3_dim/P"/>
</dbReference>
<gene>
    <name evidence="13" type="ORF">ETD85_01775</name>
</gene>
<dbReference type="Pfam" id="PF07730">
    <property type="entry name" value="HisKA_3"/>
    <property type="match status" value="1"/>
</dbReference>
<protein>
    <recommendedName>
        <fullName evidence="2">histidine kinase</fullName>
        <ecNumber evidence="2">2.7.13.3</ecNumber>
    </recommendedName>
</protein>
<dbReference type="InterPro" id="IPR003594">
    <property type="entry name" value="HATPase_dom"/>
</dbReference>
<keyword evidence="6 13" id="KW-0418">Kinase</keyword>